<dbReference type="InterPro" id="IPR005854">
    <property type="entry name" value="PurF"/>
</dbReference>
<dbReference type="InterPro" id="IPR017932">
    <property type="entry name" value="GATase_2_dom"/>
</dbReference>
<dbReference type="GO" id="GO:0004044">
    <property type="term" value="F:amidophosphoribosyltransferase activity"/>
    <property type="evidence" value="ECO:0007669"/>
    <property type="project" value="UniProtKB-EC"/>
</dbReference>
<dbReference type="GO" id="GO:0006189">
    <property type="term" value="P:'de novo' IMP biosynthetic process"/>
    <property type="evidence" value="ECO:0007669"/>
    <property type="project" value="UniProtKB-UniPathway"/>
</dbReference>
<dbReference type="PATRIC" id="fig|796944.3.peg.2049"/>
<evidence type="ECO:0000256" key="10">
    <source>
        <dbReference type="PIRSR" id="PIRSR000485-2"/>
    </source>
</evidence>
<evidence type="ECO:0000256" key="2">
    <source>
        <dbReference type="ARBA" id="ARBA00010138"/>
    </source>
</evidence>
<keyword evidence="5 8" id="KW-0808">Transferase</keyword>
<dbReference type="Gene3D" id="3.40.50.2020">
    <property type="match status" value="1"/>
</dbReference>
<evidence type="ECO:0000259" key="11">
    <source>
        <dbReference type="PROSITE" id="PS51278"/>
    </source>
</evidence>
<dbReference type="Gene3D" id="3.60.20.10">
    <property type="entry name" value="Glutamine Phosphoribosylpyrophosphate, subunit 1, domain 1"/>
    <property type="match status" value="2"/>
</dbReference>
<comment type="cofactor">
    <cofactor evidence="10">
        <name>Mg(2+)</name>
        <dbReference type="ChEBI" id="CHEBI:18420"/>
    </cofactor>
    <text evidence="10">Binds 1 Mg(2+) ion per subunit.</text>
</comment>
<dbReference type="EC" id="2.4.2.14" evidence="3 8"/>
<dbReference type="CDD" id="cd06223">
    <property type="entry name" value="PRTases_typeI"/>
    <property type="match status" value="1"/>
</dbReference>
<evidence type="ECO:0000256" key="1">
    <source>
        <dbReference type="ARBA" id="ARBA00005209"/>
    </source>
</evidence>
<keyword evidence="7" id="KW-0315">Glutamine amidotransferase</keyword>
<dbReference type="Pfam" id="PF00156">
    <property type="entry name" value="Pribosyltran"/>
    <property type="match status" value="1"/>
</dbReference>
<protein>
    <recommendedName>
        <fullName evidence="3 8">Amidophosphoribosyltransferase</fullName>
        <shortName evidence="8">ATase</shortName>
        <ecNumber evidence="3 8">2.4.2.14</ecNumber>
    </recommendedName>
    <alternativeName>
        <fullName evidence="8">Glutamine phosphoribosylpyrophosphate amidotransferase</fullName>
    </alternativeName>
</protein>
<evidence type="ECO:0000313" key="12">
    <source>
        <dbReference type="EMBL" id="EHL09888.1"/>
    </source>
</evidence>
<reference evidence="12 13" key="1">
    <citation type="submission" date="2011-08" db="EMBL/GenBank/DDBJ databases">
        <title>The Genome Sequence of Oribacterium sp. ACB7.</title>
        <authorList>
            <consortium name="The Broad Institute Genome Sequencing Platform"/>
            <person name="Earl A."/>
            <person name="Ward D."/>
            <person name="Feldgarden M."/>
            <person name="Gevers D."/>
            <person name="Sizova M."/>
            <person name="Hazen A."/>
            <person name="Epstein S."/>
            <person name="Young S.K."/>
            <person name="Zeng Q."/>
            <person name="Gargeya S."/>
            <person name="Fitzgerald M."/>
            <person name="Haas B."/>
            <person name="Abouelleil A."/>
            <person name="Alvarado L."/>
            <person name="Arachchi H.M."/>
            <person name="Berlin A."/>
            <person name="Brown A."/>
            <person name="Chapman S.B."/>
            <person name="Chen Z."/>
            <person name="Dunbar C."/>
            <person name="Freedman E."/>
            <person name="Gearin G."/>
            <person name="Gellesch M."/>
            <person name="Goldberg J."/>
            <person name="Griggs A."/>
            <person name="Gujja S."/>
            <person name="Heiman D."/>
            <person name="Howarth C."/>
            <person name="Larson L."/>
            <person name="Lui A."/>
            <person name="MacDonald P.J.P."/>
            <person name="Montmayeur A."/>
            <person name="Murphy C."/>
            <person name="Neiman D."/>
            <person name="Pearson M."/>
            <person name="Priest M."/>
            <person name="Roberts A."/>
            <person name="Saif S."/>
            <person name="Shea T."/>
            <person name="Shenoy N."/>
            <person name="Sisk P."/>
            <person name="Stolte C."/>
            <person name="Sykes S."/>
            <person name="Wortman J."/>
            <person name="Nusbaum C."/>
            <person name="Birren B."/>
        </authorList>
    </citation>
    <scope>NUCLEOTIDE SEQUENCE [LARGE SCALE GENOMIC DNA]</scope>
    <source>
        <strain evidence="12 13">ACB7</strain>
    </source>
</reference>
<feature type="binding site" evidence="10">
    <location>
        <position position="336"/>
    </location>
    <ligand>
        <name>Mg(2+)</name>
        <dbReference type="ChEBI" id="CHEBI:18420"/>
    </ligand>
</feature>
<dbReference type="InterPro" id="IPR029055">
    <property type="entry name" value="Ntn_hydrolases_N"/>
</dbReference>
<evidence type="ECO:0000256" key="7">
    <source>
        <dbReference type="ARBA" id="ARBA00022962"/>
    </source>
</evidence>
<dbReference type="InterPro" id="IPR000836">
    <property type="entry name" value="PRTase_dom"/>
</dbReference>
<dbReference type="SUPFAM" id="SSF56235">
    <property type="entry name" value="N-terminal nucleophile aminohydrolases (Ntn hydrolases)"/>
    <property type="match status" value="1"/>
</dbReference>
<proteinExistence type="inferred from homology"/>
<dbReference type="HOGENOM" id="CLU_022389_3_1_9"/>
<dbReference type="AlphaFoldDB" id="G9WWL9"/>
<dbReference type="EMBL" id="AFZD01000020">
    <property type="protein sequence ID" value="EHL09888.1"/>
    <property type="molecule type" value="Genomic_DNA"/>
</dbReference>
<feature type="active site" description="Nucleophile" evidence="9">
    <location>
        <position position="15"/>
    </location>
</feature>
<gene>
    <name evidence="12" type="ORF">HMPREF9624_01303</name>
</gene>
<dbReference type="GO" id="GO:0009113">
    <property type="term" value="P:purine nucleobase biosynthetic process"/>
    <property type="evidence" value="ECO:0007669"/>
    <property type="project" value="InterPro"/>
</dbReference>
<accession>G9WWL9</accession>
<evidence type="ECO:0000313" key="13">
    <source>
        <dbReference type="Proteomes" id="UP000003527"/>
    </source>
</evidence>
<feature type="domain" description="Glutamine amidotransferase type-2" evidence="11">
    <location>
        <begin position="15"/>
        <end position="212"/>
    </location>
</feature>
<evidence type="ECO:0000256" key="3">
    <source>
        <dbReference type="ARBA" id="ARBA00011941"/>
    </source>
</evidence>
<dbReference type="SUPFAM" id="SSF53271">
    <property type="entry name" value="PRTase-like"/>
    <property type="match status" value="1"/>
</dbReference>
<name>G9WWL9_9FIRM</name>
<comment type="pathway">
    <text evidence="1 8">Purine metabolism; IMP biosynthesis via de novo pathway; N(1)-(5-phospho-D-ribosyl)glycinamide from 5-phospho-alpha-D-ribose 1-diphosphate: step 1/2.</text>
</comment>
<dbReference type="GO" id="GO:0046872">
    <property type="term" value="F:metal ion binding"/>
    <property type="evidence" value="ECO:0007669"/>
    <property type="project" value="UniProtKB-KW"/>
</dbReference>
<organism evidence="12 13">
    <name type="scientific">Oribacterium asaccharolyticum ACB7</name>
    <dbReference type="NCBI Taxonomy" id="796944"/>
    <lineage>
        <taxon>Bacteria</taxon>
        <taxon>Bacillati</taxon>
        <taxon>Bacillota</taxon>
        <taxon>Clostridia</taxon>
        <taxon>Lachnospirales</taxon>
        <taxon>Lachnospiraceae</taxon>
        <taxon>Oribacterium</taxon>
    </lineage>
</organism>
<feature type="binding site" evidence="10">
    <location>
        <position position="274"/>
    </location>
    <ligand>
        <name>Mg(2+)</name>
        <dbReference type="ChEBI" id="CHEBI:18420"/>
    </ligand>
</feature>
<keyword evidence="13" id="KW-1185">Reference proteome</keyword>
<evidence type="ECO:0000256" key="8">
    <source>
        <dbReference type="PIRNR" id="PIRNR000485"/>
    </source>
</evidence>
<keyword evidence="10" id="KW-0460">Magnesium</keyword>
<dbReference type="PIRSF" id="PIRSF000485">
    <property type="entry name" value="Amd_phspho_trans"/>
    <property type="match status" value="1"/>
</dbReference>
<feature type="binding site" evidence="10">
    <location>
        <position position="337"/>
    </location>
    <ligand>
        <name>Mg(2+)</name>
        <dbReference type="ChEBI" id="CHEBI:18420"/>
    </ligand>
</feature>
<keyword evidence="4 8" id="KW-0328">Glycosyltransferase</keyword>
<comment type="similarity">
    <text evidence="2 8">In the C-terminal section; belongs to the purine/pyrimidine phosphoribosyltransferase family.</text>
</comment>
<evidence type="ECO:0000256" key="9">
    <source>
        <dbReference type="PIRSR" id="PIRSR000485-1"/>
    </source>
</evidence>
<evidence type="ECO:0000256" key="4">
    <source>
        <dbReference type="ARBA" id="ARBA00022676"/>
    </source>
</evidence>
<dbReference type="PANTHER" id="PTHR11907">
    <property type="entry name" value="AMIDOPHOSPHORIBOSYLTRANSFERASE"/>
    <property type="match status" value="1"/>
</dbReference>
<keyword evidence="6 8" id="KW-0658">Purine biosynthesis</keyword>
<comment type="caution">
    <text evidence="12">The sequence shown here is derived from an EMBL/GenBank/DDBJ whole genome shotgun (WGS) entry which is preliminary data.</text>
</comment>
<evidence type="ECO:0000256" key="5">
    <source>
        <dbReference type="ARBA" id="ARBA00022679"/>
    </source>
</evidence>
<dbReference type="InterPro" id="IPR029057">
    <property type="entry name" value="PRTase-like"/>
</dbReference>
<dbReference type="Proteomes" id="UP000003527">
    <property type="component" value="Unassembled WGS sequence"/>
</dbReference>
<keyword evidence="10" id="KW-0479">Metal-binding</keyword>
<evidence type="ECO:0000256" key="6">
    <source>
        <dbReference type="ARBA" id="ARBA00022755"/>
    </source>
</evidence>
<comment type="catalytic activity">
    <reaction evidence="8">
        <text>5-phospho-beta-D-ribosylamine + L-glutamate + diphosphate = 5-phospho-alpha-D-ribose 1-diphosphate + L-glutamine + H2O</text>
        <dbReference type="Rhea" id="RHEA:14905"/>
        <dbReference type="ChEBI" id="CHEBI:15377"/>
        <dbReference type="ChEBI" id="CHEBI:29985"/>
        <dbReference type="ChEBI" id="CHEBI:33019"/>
        <dbReference type="ChEBI" id="CHEBI:58017"/>
        <dbReference type="ChEBI" id="CHEBI:58359"/>
        <dbReference type="ChEBI" id="CHEBI:58681"/>
        <dbReference type="EC" id="2.4.2.14"/>
    </reaction>
</comment>
<dbReference type="UniPathway" id="UPA00074">
    <property type="reaction ID" value="UER00124"/>
</dbReference>
<dbReference type="PROSITE" id="PS51278">
    <property type="entry name" value="GATASE_TYPE_2"/>
    <property type="match status" value="1"/>
</dbReference>
<dbReference type="Pfam" id="PF13537">
    <property type="entry name" value="GATase_7"/>
    <property type="match status" value="1"/>
</dbReference>
<sequence length="439" mass="49460">MSGSLSRRCDVSGLCGIFSFDKKNDITDLLEVGLYALQHRGQEGFGITTMEGQRVCELKRKGMLSEVLNQQIIEDICGSAGIGFVKYLFSHNTKYEPMMPFVYQTDHGNSMIALDGTILNRNFNFCELVNKINGPLESFQDYMESLKGTYNLIYIDEGKMLIARDPYGIKPMCFGKLQDTFIAVSESCALDAMNGEFLQDVEPGTIVLVENGDYSVHHFSKKPHHLCLFEMIYIARHDSIIDGVSVYQARYKTGERLYEECPTEADIVIGSPDSGLIAAKGYAKASGIPFVDGILKNRYIQRTFIKPTQEERVSSVNIKLNAIKENLQDKRVILVDDSIVRGTTMKRIIKILKDAGAKEVHIRVASPKVVSNDIYAIDIPKNEQLIGYNKTVEEVRDYIGCDSLYYLSLEGLEDCCGNKGYYEKYFTGVDIFQEEAVWH</sequence>